<dbReference type="PROSITE" id="PS50109">
    <property type="entry name" value="HIS_KIN"/>
    <property type="match status" value="1"/>
</dbReference>
<dbReference type="PANTHER" id="PTHR43711">
    <property type="entry name" value="TWO-COMPONENT HISTIDINE KINASE"/>
    <property type="match status" value="1"/>
</dbReference>
<dbReference type="OrthoDB" id="342253at2157"/>
<evidence type="ECO:0000256" key="1">
    <source>
        <dbReference type="ARBA" id="ARBA00000085"/>
    </source>
</evidence>
<keyword evidence="3" id="KW-0808">Transferase</keyword>
<dbReference type="GeneID" id="11971631"/>
<keyword evidence="5" id="KW-0902">Two-component regulatory system</keyword>
<dbReference type="GO" id="GO:0004673">
    <property type="term" value="F:protein histidine kinase activity"/>
    <property type="evidence" value="ECO:0007669"/>
    <property type="project" value="UniProtKB-EC"/>
</dbReference>
<keyword evidence="4 7" id="KW-0418">Kinase</keyword>
<accession>H8I616</accession>
<dbReference type="RefSeq" id="WP_014406081.1">
    <property type="nucleotide sequence ID" value="NC_017034.1"/>
</dbReference>
<dbReference type="InterPro" id="IPR003594">
    <property type="entry name" value="HATPase_dom"/>
</dbReference>
<gene>
    <name evidence="7" type="ordered locus">Mtc_1498</name>
</gene>
<dbReference type="KEGG" id="mez:Mtc_1498"/>
<keyword evidence="8" id="KW-1185">Reference proteome</keyword>
<evidence type="ECO:0000256" key="5">
    <source>
        <dbReference type="ARBA" id="ARBA00023012"/>
    </source>
</evidence>
<dbReference type="InterPro" id="IPR005467">
    <property type="entry name" value="His_kinase_dom"/>
</dbReference>
<dbReference type="eggNOG" id="arCOG06515">
    <property type="taxonomic scope" value="Archaea"/>
</dbReference>
<dbReference type="STRING" id="1041930.Mtc_1498"/>
<dbReference type="SMR" id="H8I616"/>
<sequence>MADMKLSDKGEEAKNRADFYIDLLCHDINNMNQAALGYLELASDMLSQGKYDPALLAKPIEILKNGSQLVESVRKIQKANFGGQQLEKLDLGALLKGVISQYSSVPGRDVSIIYEPAEGGMVMASELLKDVFSNLIGNSIKHSSGPLNINISLSEVVEANRAYYRVDISDDGPGIPDELKKTIFDHFSGGAWKPEYKGLGLYIVKALVNSFNGSVWVEDRVPGDHTRGARFVVLLPAAKKGSA</sequence>
<dbReference type="AlphaFoldDB" id="H8I616"/>
<dbReference type="SMART" id="SM00387">
    <property type="entry name" value="HATPase_c"/>
    <property type="match status" value="1"/>
</dbReference>
<evidence type="ECO:0000313" key="7">
    <source>
        <dbReference type="EMBL" id="AFD00250.1"/>
    </source>
</evidence>
<feature type="domain" description="Histidine kinase" evidence="6">
    <location>
        <begin position="23"/>
        <end position="239"/>
    </location>
</feature>
<dbReference type="InterPro" id="IPR004358">
    <property type="entry name" value="Sig_transdc_His_kin-like_C"/>
</dbReference>
<reference evidence="7 8" key="1">
    <citation type="journal article" date="2012" name="J. Bacteriol.">
        <title>Complete genome sequence of a thermophilic methanogen, Methanocella conradii HZ254, isolated from Chinese rice field soil.</title>
        <authorList>
            <person name="Lu Z."/>
            <person name="Lu Y."/>
        </authorList>
    </citation>
    <scope>NUCLEOTIDE SEQUENCE [LARGE SCALE GENOMIC DNA]</scope>
    <source>
        <strain evidence="8">DSM 24694 / JCM 17849 / CGMCC 1.5162 / HZ254</strain>
    </source>
</reference>
<dbReference type="HOGENOM" id="CLU_1154343_0_0_2"/>
<evidence type="ECO:0000256" key="3">
    <source>
        <dbReference type="ARBA" id="ARBA00022679"/>
    </source>
</evidence>
<evidence type="ECO:0000313" key="8">
    <source>
        <dbReference type="Proteomes" id="UP000005233"/>
    </source>
</evidence>
<protein>
    <recommendedName>
        <fullName evidence="2">histidine kinase</fullName>
        <ecNumber evidence="2">2.7.13.3</ecNumber>
    </recommendedName>
</protein>
<name>H8I616_METCZ</name>
<dbReference type="EMBL" id="CP003243">
    <property type="protein sequence ID" value="AFD00250.1"/>
    <property type="molecule type" value="Genomic_DNA"/>
</dbReference>
<dbReference type="InterPro" id="IPR036890">
    <property type="entry name" value="HATPase_C_sf"/>
</dbReference>
<dbReference type="InterPro" id="IPR050736">
    <property type="entry name" value="Sensor_HK_Regulatory"/>
</dbReference>
<organism evidence="7 8">
    <name type="scientific">Methanocella conradii (strain DSM 24694 / JCM 17849 / CGMCC 1.5162 / HZ254)</name>
    <dbReference type="NCBI Taxonomy" id="1041930"/>
    <lineage>
        <taxon>Archaea</taxon>
        <taxon>Methanobacteriati</taxon>
        <taxon>Methanobacteriota</taxon>
        <taxon>Stenosarchaea group</taxon>
        <taxon>Methanomicrobia</taxon>
        <taxon>Methanocellales</taxon>
        <taxon>Methanocellaceae</taxon>
        <taxon>Methanocella</taxon>
    </lineage>
</organism>
<dbReference type="Gene3D" id="3.30.565.10">
    <property type="entry name" value="Histidine kinase-like ATPase, C-terminal domain"/>
    <property type="match status" value="1"/>
</dbReference>
<dbReference type="Proteomes" id="UP000005233">
    <property type="component" value="Chromosome"/>
</dbReference>
<evidence type="ECO:0000259" key="6">
    <source>
        <dbReference type="PROSITE" id="PS50109"/>
    </source>
</evidence>
<evidence type="ECO:0000256" key="2">
    <source>
        <dbReference type="ARBA" id="ARBA00012438"/>
    </source>
</evidence>
<proteinExistence type="predicted"/>
<dbReference type="PANTHER" id="PTHR43711:SF1">
    <property type="entry name" value="HISTIDINE KINASE 1"/>
    <property type="match status" value="1"/>
</dbReference>
<evidence type="ECO:0000256" key="4">
    <source>
        <dbReference type="ARBA" id="ARBA00022777"/>
    </source>
</evidence>
<dbReference type="GO" id="GO:0000160">
    <property type="term" value="P:phosphorelay signal transduction system"/>
    <property type="evidence" value="ECO:0007669"/>
    <property type="project" value="UniProtKB-KW"/>
</dbReference>
<dbReference type="CDD" id="cd00075">
    <property type="entry name" value="HATPase"/>
    <property type="match status" value="1"/>
</dbReference>
<dbReference type="EC" id="2.7.13.3" evidence="2"/>
<dbReference type="SUPFAM" id="SSF55874">
    <property type="entry name" value="ATPase domain of HSP90 chaperone/DNA topoisomerase II/histidine kinase"/>
    <property type="match status" value="1"/>
</dbReference>
<comment type="catalytic activity">
    <reaction evidence="1">
        <text>ATP + protein L-histidine = ADP + protein N-phospho-L-histidine.</text>
        <dbReference type="EC" id="2.7.13.3"/>
    </reaction>
</comment>
<dbReference type="PRINTS" id="PR00344">
    <property type="entry name" value="BCTRLSENSOR"/>
</dbReference>
<dbReference type="Pfam" id="PF02518">
    <property type="entry name" value="HATPase_c"/>
    <property type="match status" value="1"/>
</dbReference>